<proteinExistence type="predicted"/>
<sequence length="108" mass="12684">MILKSDLSFFGSLFGDRRPSLLSPCLLTPPTAVTVLSRPSTPPLPWQFFSRRRCCLEQPFKPVNAGTKTVFKQQHHNKFSFFSAFELLELMRRLWWMLSVEVWFFLLT</sequence>
<reference evidence="1" key="2">
    <citation type="submission" date="2023-02" db="EMBL/GenBank/DDBJ databases">
        <authorList>
            <person name="Swenson N.G."/>
            <person name="Wegrzyn J.L."/>
            <person name="Mcevoy S.L."/>
        </authorList>
    </citation>
    <scope>NUCLEOTIDE SEQUENCE</scope>
    <source>
        <strain evidence="1">91603</strain>
        <tissue evidence="1">Leaf</tissue>
    </source>
</reference>
<organism evidence="1 2">
    <name type="scientific">Acer negundo</name>
    <name type="common">Box elder</name>
    <dbReference type="NCBI Taxonomy" id="4023"/>
    <lineage>
        <taxon>Eukaryota</taxon>
        <taxon>Viridiplantae</taxon>
        <taxon>Streptophyta</taxon>
        <taxon>Embryophyta</taxon>
        <taxon>Tracheophyta</taxon>
        <taxon>Spermatophyta</taxon>
        <taxon>Magnoliopsida</taxon>
        <taxon>eudicotyledons</taxon>
        <taxon>Gunneridae</taxon>
        <taxon>Pentapetalae</taxon>
        <taxon>rosids</taxon>
        <taxon>malvids</taxon>
        <taxon>Sapindales</taxon>
        <taxon>Sapindaceae</taxon>
        <taxon>Hippocastanoideae</taxon>
        <taxon>Acereae</taxon>
        <taxon>Acer</taxon>
    </lineage>
</organism>
<evidence type="ECO:0000313" key="1">
    <source>
        <dbReference type="EMBL" id="KAI9201575.1"/>
    </source>
</evidence>
<dbReference type="Proteomes" id="UP001064489">
    <property type="component" value="Chromosome 9"/>
</dbReference>
<dbReference type="AlphaFoldDB" id="A0AAD5JKN4"/>
<evidence type="ECO:0000313" key="2">
    <source>
        <dbReference type="Proteomes" id="UP001064489"/>
    </source>
</evidence>
<name>A0AAD5JKN4_ACENE</name>
<keyword evidence="2" id="KW-1185">Reference proteome</keyword>
<reference evidence="1" key="1">
    <citation type="journal article" date="2022" name="Plant J.">
        <title>Strategies of tolerance reflected in two North American maple genomes.</title>
        <authorList>
            <person name="McEvoy S.L."/>
            <person name="Sezen U.U."/>
            <person name="Trouern-Trend A."/>
            <person name="McMahon S.M."/>
            <person name="Schaberg P.G."/>
            <person name="Yang J."/>
            <person name="Wegrzyn J.L."/>
            <person name="Swenson N.G."/>
        </authorList>
    </citation>
    <scope>NUCLEOTIDE SEQUENCE</scope>
    <source>
        <strain evidence="1">91603</strain>
    </source>
</reference>
<comment type="caution">
    <text evidence="1">The sequence shown here is derived from an EMBL/GenBank/DDBJ whole genome shotgun (WGS) entry which is preliminary data.</text>
</comment>
<accession>A0AAD5JKN4</accession>
<protein>
    <submittedName>
        <fullName evidence="1">Uncharacterized protein</fullName>
    </submittedName>
</protein>
<dbReference type="EMBL" id="JAJSOW010000001">
    <property type="protein sequence ID" value="KAI9201575.1"/>
    <property type="molecule type" value="Genomic_DNA"/>
</dbReference>
<gene>
    <name evidence="1" type="ORF">LWI28_025484</name>
</gene>